<reference evidence="1 2" key="1">
    <citation type="submission" date="2014-04" db="EMBL/GenBank/DDBJ databases">
        <title>Evolutionary Origins and Diversification of the Mycorrhizal Mutualists.</title>
        <authorList>
            <consortium name="DOE Joint Genome Institute"/>
            <consortium name="Mycorrhizal Genomics Consortium"/>
            <person name="Kohler A."/>
            <person name="Kuo A."/>
            <person name="Nagy L.G."/>
            <person name="Floudas D."/>
            <person name="Copeland A."/>
            <person name="Barry K.W."/>
            <person name="Cichocki N."/>
            <person name="Veneault-Fourrey C."/>
            <person name="LaButti K."/>
            <person name="Lindquist E.A."/>
            <person name="Lipzen A."/>
            <person name="Lundell T."/>
            <person name="Morin E."/>
            <person name="Murat C."/>
            <person name="Riley R."/>
            <person name="Ohm R."/>
            <person name="Sun H."/>
            <person name="Tunlid A."/>
            <person name="Henrissat B."/>
            <person name="Grigoriev I.V."/>
            <person name="Hibbett D.S."/>
            <person name="Martin F."/>
        </authorList>
    </citation>
    <scope>NUCLEOTIDE SEQUENCE [LARGE SCALE GENOMIC DNA]</scope>
    <source>
        <strain evidence="1 2">FD-317 M1</strain>
    </source>
</reference>
<dbReference type="Proteomes" id="UP000053593">
    <property type="component" value="Unassembled WGS sequence"/>
</dbReference>
<accession>A0A0D0BM98</accession>
<keyword evidence="2" id="KW-1185">Reference proteome</keyword>
<dbReference type="GO" id="GO:0006434">
    <property type="term" value="P:seryl-tRNA aminoacylation"/>
    <property type="evidence" value="ECO:0007669"/>
    <property type="project" value="InterPro"/>
</dbReference>
<evidence type="ECO:0000313" key="1">
    <source>
        <dbReference type="EMBL" id="KIK50524.1"/>
    </source>
</evidence>
<dbReference type="InterPro" id="IPR045864">
    <property type="entry name" value="aa-tRNA-synth_II/BPL/LPL"/>
</dbReference>
<gene>
    <name evidence="1" type="ORF">GYMLUDRAFT_78476</name>
</gene>
<protein>
    <recommendedName>
        <fullName evidence="3">Serine--tRNA ligase</fullName>
    </recommendedName>
</protein>
<dbReference type="GO" id="GO:0005524">
    <property type="term" value="F:ATP binding"/>
    <property type="evidence" value="ECO:0007669"/>
    <property type="project" value="InterPro"/>
</dbReference>
<dbReference type="OrthoDB" id="10264585at2759"/>
<organism evidence="1 2">
    <name type="scientific">Collybiopsis luxurians FD-317 M1</name>
    <dbReference type="NCBI Taxonomy" id="944289"/>
    <lineage>
        <taxon>Eukaryota</taxon>
        <taxon>Fungi</taxon>
        <taxon>Dikarya</taxon>
        <taxon>Basidiomycota</taxon>
        <taxon>Agaricomycotina</taxon>
        <taxon>Agaricomycetes</taxon>
        <taxon>Agaricomycetidae</taxon>
        <taxon>Agaricales</taxon>
        <taxon>Marasmiineae</taxon>
        <taxon>Omphalotaceae</taxon>
        <taxon>Collybiopsis</taxon>
        <taxon>Collybiopsis luxurians</taxon>
    </lineage>
</organism>
<dbReference type="AlphaFoldDB" id="A0A0D0BM98"/>
<dbReference type="HOGENOM" id="CLU_915438_0_0_1"/>
<sequence length="304" mass="34900">MTSADVGSPLINTFISVDFNANGLSKQVNAVQKKFVKEPADNLIVKKKVPDAQVEAKQKGTKDFEALMRKKASGIGNSWAYIMPHHEVLLGLDAMDLNRVAKVAGHRGYYLTNEGIELNQALILYASILQKKDQFDKELYKVIADKDKKYLIATSEQHILAFHTDEWIEKSQLPFEKVEQFIVDDLEKSWEVLSKPWVEISSSEYCSAMRYDLEAWFPFQKGYKELGLCSNFMDYHAHWLEVRCSLKTKDQASKLYYHMLNGMLVATERALCCLVENYQTPEIHSFIYSPWVKELPKGLQKKTA</sequence>
<name>A0A0D0BM98_9AGAR</name>
<dbReference type="PANTHER" id="PTHR11778">
    <property type="entry name" value="SERYL-TRNA SYNTHETASE"/>
    <property type="match status" value="1"/>
</dbReference>
<dbReference type="SUPFAM" id="SSF55681">
    <property type="entry name" value="Class II aaRS and biotin synthetases"/>
    <property type="match status" value="1"/>
</dbReference>
<evidence type="ECO:0008006" key="3">
    <source>
        <dbReference type="Google" id="ProtNLM"/>
    </source>
</evidence>
<dbReference type="GO" id="GO:0004828">
    <property type="term" value="F:serine-tRNA ligase activity"/>
    <property type="evidence" value="ECO:0007669"/>
    <property type="project" value="InterPro"/>
</dbReference>
<dbReference type="Gene3D" id="3.30.930.10">
    <property type="entry name" value="Bira Bifunctional Protein, Domain 2"/>
    <property type="match status" value="2"/>
</dbReference>
<dbReference type="EMBL" id="KN834898">
    <property type="protein sequence ID" value="KIK50524.1"/>
    <property type="molecule type" value="Genomic_DNA"/>
</dbReference>
<proteinExistence type="predicted"/>
<evidence type="ECO:0000313" key="2">
    <source>
        <dbReference type="Proteomes" id="UP000053593"/>
    </source>
</evidence>
<dbReference type="InterPro" id="IPR002317">
    <property type="entry name" value="Ser-tRNA-ligase_type_1"/>
</dbReference>